<evidence type="ECO:0000313" key="1">
    <source>
        <dbReference type="EMBL" id="OAY77214.1"/>
    </source>
</evidence>
<organism evidence="1 2">
    <name type="scientific">Ananas comosus</name>
    <name type="common">Pineapple</name>
    <name type="synonym">Ananas ananas</name>
    <dbReference type="NCBI Taxonomy" id="4615"/>
    <lineage>
        <taxon>Eukaryota</taxon>
        <taxon>Viridiplantae</taxon>
        <taxon>Streptophyta</taxon>
        <taxon>Embryophyta</taxon>
        <taxon>Tracheophyta</taxon>
        <taxon>Spermatophyta</taxon>
        <taxon>Magnoliopsida</taxon>
        <taxon>Liliopsida</taxon>
        <taxon>Poales</taxon>
        <taxon>Bromeliaceae</taxon>
        <taxon>Bromelioideae</taxon>
        <taxon>Ananas</taxon>
    </lineage>
</organism>
<dbReference type="Proteomes" id="UP000515123">
    <property type="component" value="Linkage group 23"/>
</dbReference>
<evidence type="ECO:0000313" key="2">
    <source>
        <dbReference type="Proteomes" id="UP000092600"/>
    </source>
</evidence>
<dbReference type="EMBL" id="LSRQ01001588">
    <property type="protein sequence ID" value="OAY77214.1"/>
    <property type="molecule type" value="Genomic_DNA"/>
</dbReference>
<gene>
    <name evidence="4" type="primary">LOC109728165</name>
    <name evidence="1" type="ORF">ACMD2_06136</name>
</gene>
<dbReference type="Gene3D" id="3.90.70.10">
    <property type="entry name" value="Cysteine proteinases"/>
    <property type="match status" value="1"/>
</dbReference>
<accession>A0A199VJD8</accession>
<dbReference type="Gramene" id="Aco015417.1.mrna1">
    <property type="protein sequence ID" value="Aco015417.1.mrna1"/>
    <property type="gene ID" value="Aco015417.1.path1"/>
</dbReference>
<proteinExistence type="predicted"/>
<dbReference type="PANTHER" id="PTHR31400">
    <property type="entry name" value="GUANYLYL CYCLASE DOMAIN CONTAINING PROTEIN 1 GUCD1"/>
    <property type="match status" value="1"/>
</dbReference>
<sequence length="266" mass="29363">MWPLCVISDKLSKMIGDGGGDEEEQEGKGGSPADSLASFAARSHFVDVPHVRQLFNWDCGLACVLMVLRALGIECCDIHDLEKLCSTTSIWTVDLAFLLHKFSVNFSFFTVTLGVNPNYSAETFYREQLEDDTSRVGELFEKALEAGISIQCRSISSKDISILLLSGHCIAVALVDKTKLSNSWMHDVRASECYSGRSDYMGHYIVICGYDGNAGEFEIRDPASSRKHERVSMECLDEARKSFGTDEDILLVSLSGKDGNKVPSYS</sequence>
<reference evidence="1 2" key="1">
    <citation type="journal article" date="2016" name="DNA Res.">
        <title>The draft genome of MD-2 pineapple using hybrid error correction of long reads.</title>
        <authorList>
            <person name="Redwan R.M."/>
            <person name="Saidin A."/>
            <person name="Kumar S.V."/>
        </authorList>
    </citation>
    <scope>NUCLEOTIDE SEQUENCE [LARGE SCALE GENOMIC DNA]</scope>
    <source>
        <strain evidence="2">cv. MD2</strain>
        <tissue evidence="1">Leaf</tissue>
    </source>
</reference>
<evidence type="ECO:0000313" key="3">
    <source>
        <dbReference type="Proteomes" id="UP000515123"/>
    </source>
</evidence>
<evidence type="ECO:0000313" key="4">
    <source>
        <dbReference type="RefSeq" id="XP_020114103.1"/>
    </source>
</evidence>
<dbReference type="RefSeq" id="XP_020114103.1">
    <property type="nucleotide sequence ID" value="XM_020258514.1"/>
</dbReference>
<dbReference type="PANTHER" id="PTHR31400:SF1">
    <property type="entry name" value="PROTEIN GUCD1"/>
    <property type="match status" value="1"/>
</dbReference>
<dbReference type="InterPro" id="IPR018616">
    <property type="entry name" value="GUCD1"/>
</dbReference>
<name>A0A199VJD8_ANACO</name>
<dbReference type="AlphaFoldDB" id="A0A199VJD8"/>
<dbReference type="Pfam" id="PF09778">
    <property type="entry name" value="Guanylate_cyc_2"/>
    <property type="match status" value="1"/>
</dbReference>
<keyword evidence="3" id="KW-1185">Reference proteome</keyword>
<dbReference type="GeneID" id="109728165"/>
<dbReference type="OrthoDB" id="206796at2759"/>
<dbReference type="Proteomes" id="UP000092600">
    <property type="component" value="Unassembled WGS sequence"/>
</dbReference>
<reference evidence="4" key="2">
    <citation type="submission" date="2025-04" db="UniProtKB">
        <authorList>
            <consortium name="RefSeq"/>
        </authorList>
    </citation>
    <scope>IDENTIFICATION</scope>
    <source>
        <tissue evidence="4">Leaf</tissue>
    </source>
</reference>
<protein>
    <submittedName>
        <fullName evidence="1 4">Protein GUCD1</fullName>
    </submittedName>
</protein>